<reference evidence="2 3" key="1">
    <citation type="submission" date="2020-03" db="EMBL/GenBank/DDBJ databases">
        <title>Whole genome shotgun sequence of Phytohabitans rumicis NBRC 108638.</title>
        <authorList>
            <person name="Komaki H."/>
            <person name="Tamura T."/>
        </authorList>
    </citation>
    <scope>NUCLEOTIDE SEQUENCE [LARGE SCALE GENOMIC DNA]</scope>
    <source>
        <strain evidence="2 3">NBRC 108638</strain>
    </source>
</reference>
<dbReference type="EMBL" id="BLPG01000001">
    <property type="protein sequence ID" value="GFJ87677.1"/>
    <property type="molecule type" value="Genomic_DNA"/>
</dbReference>
<sequence length="95" mass="10547">MTEVRASDFLGAGVYSPFTLMVGAQVLAGSPVSYPGDLDAPHSWTYTGDAARTLIAVARHEQSWARRGTCPPPLKRPRANSPRAWRRRRTRPTRN</sequence>
<evidence type="ECO:0000313" key="2">
    <source>
        <dbReference type="EMBL" id="GFJ87677.1"/>
    </source>
</evidence>
<dbReference type="InterPro" id="IPR036291">
    <property type="entry name" value="NAD(P)-bd_dom_sf"/>
</dbReference>
<feature type="compositionally biased region" description="Basic residues" evidence="1">
    <location>
        <begin position="84"/>
        <end position="95"/>
    </location>
</feature>
<keyword evidence="3" id="KW-1185">Reference proteome</keyword>
<dbReference type="AlphaFoldDB" id="A0A6V8L0P1"/>
<reference evidence="2 3" key="2">
    <citation type="submission" date="2020-03" db="EMBL/GenBank/DDBJ databases">
        <authorList>
            <person name="Ichikawa N."/>
            <person name="Kimura A."/>
            <person name="Kitahashi Y."/>
            <person name="Uohara A."/>
        </authorList>
    </citation>
    <scope>NUCLEOTIDE SEQUENCE [LARGE SCALE GENOMIC DNA]</scope>
    <source>
        <strain evidence="2 3">NBRC 108638</strain>
    </source>
</reference>
<comment type="caution">
    <text evidence="2">The sequence shown here is derived from an EMBL/GenBank/DDBJ whole genome shotgun (WGS) entry which is preliminary data.</text>
</comment>
<evidence type="ECO:0000313" key="3">
    <source>
        <dbReference type="Proteomes" id="UP000482960"/>
    </source>
</evidence>
<name>A0A6V8L0P1_9ACTN</name>
<protein>
    <submittedName>
        <fullName evidence="2">Uncharacterized protein</fullName>
    </submittedName>
</protein>
<evidence type="ECO:0000256" key="1">
    <source>
        <dbReference type="SAM" id="MobiDB-lite"/>
    </source>
</evidence>
<accession>A0A6V8L0P1</accession>
<proteinExistence type="predicted"/>
<gene>
    <name evidence="2" type="ORF">Prum_013190</name>
</gene>
<dbReference type="Proteomes" id="UP000482960">
    <property type="component" value="Unassembled WGS sequence"/>
</dbReference>
<dbReference type="SUPFAM" id="SSF51735">
    <property type="entry name" value="NAD(P)-binding Rossmann-fold domains"/>
    <property type="match status" value="1"/>
</dbReference>
<feature type="region of interest" description="Disordered" evidence="1">
    <location>
        <begin position="65"/>
        <end position="95"/>
    </location>
</feature>
<organism evidence="2 3">
    <name type="scientific">Phytohabitans rumicis</name>
    <dbReference type="NCBI Taxonomy" id="1076125"/>
    <lineage>
        <taxon>Bacteria</taxon>
        <taxon>Bacillati</taxon>
        <taxon>Actinomycetota</taxon>
        <taxon>Actinomycetes</taxon>
        <taxon>Micromonosporales</taxon>
        <taxon>Micromonosporaceae</taxon>
    </lineage>
</organism>
<dbReference type="RefSeq" id="WP_308785337.1">
    <property type="nucleotide sequence ID" value="NZ_BLPG01000001.1"/>
</dbReference>